<sequence length="321" mass="36167">MFIFPPSIKPMYCISQSLYSMSIFPPSIKPMYCIPQSLYSMSIFPPSIKPMYCISQSLYSMPIFPPSIKPMYCISQSLYSMSIFPPSIKPMYCISQSLYSQAKAMSDNTNVVGLGLFAYPVLQAADILIYKASHVPVGEDQLQHLELARDIARSFNSAYNTQVFTEPQPLLGEVQRVMSLRNPLQKMSKSDNQDMTRINLTDSSDDIRNKIRKAVTDCTGSVTFDPHERPGVSNLVSIFAAVSDSTPDKICRMFEGKQTVHLKDELAELLISELAPIREEINRLQTDRGYVMDILRDGSERAREIAEPNLAEIKVLMGIKF</sequence>
<dbReference type="InterPro" id="IPR050203">
    <property type="entry name" value="Trp-tRNA_synthetase"/>
</dbReference>
<dbReference type="InterPro" id="IPR002306">
    <property type="entry name" value="Trp-tRNA-ligase"/>
</dbReference>
<comment type="subcellular location">
    <subcellularLocation>
        <location evidence="1">Mitochondrion</location>
    </subcellularLocation>
</comment>
<evidence type="ECO:0000313" key="12">
    <source>
        <dbReference type="Proteomes" id="UP001174909"/>
    </source>
</evidence>
<dbReference type="GO" id="GO:0070183">
    <property type="term" value="P:mitochondrial tryptophanyl-tRNA aminoacylation"/>
    <property type="evidence" value="ECO:0007669"/>
    <property type="project" value="TreeGrafter"/>
</dbReference>
<evidence type="ECO:0000256" key="8">
    <source>
        <dbReference type="ARBA" id="ARBA00023146"/>
    </source>
</evidence>
<evidence type="ECO:0000256" key="3">
    <source>
        <dbReference type="ARBA" id="ARBA00013161"/>
    </source>
</evidence>
<name>A0AA35REH0_GEOBA</name>
<dbReference type="GO" id="GO:0005759">
    <property type="term" value="C:mitochondrial matrix"/>
    <property type="evidence" value="ECO:0007669"/>
    <property type="project" value="TreeGrafter"/>
</dbReference>
<gene>
    <name evidence="11" type="ORF">GBAR_LOCUS6039</name>
</gene>
<dbReference type="PANTHER" id="PTHR43766">
    <property type="entry name" value="TRYPTOPHAN--TRNA LIGASE, MITOCHONDRIAL"/>
    <property type="match status" value="1"/>
</dbReference>
<dbReference type="PANTHER" id="PTHR43766:SF1">
    <property type="entry name" value="TRYPTOPHAN--TRNA LIGASE, MITOCHONDRIAL"/>
    <property type="match status" value="1"/>
</dbReference>
<keyword evidence="5 10" id="KW-0547">Nucleotide-binding</keyword>
<keyword evidence="4 10" id="KW-0436">Ligase</keyword>
<dbReference type="Proteomes" id="UP001174909">
    <property type="component" value="Unassembled WGS sequence"/>
</dbReference>
<accession>A0AA35REH0</accession>
<organism evidence="11 12">
    <name type="scientific">Geodia barretti</name>
    <name type="common">Barrett's horny sponge</name>
    <dbReference type="NCBI Taxonomy" id="519541"/>
    <lineage>
        <taxon>Eukaryota</taxon>
        <taxon>Metazoa</taxon>
        <taxon>Porifera</taxon>
        <taxon>Demospongiae</taxon>
        <taxon>Heteroscleromorpha</taxon>
        <taxon>Tetractinellida</taxon>
        <taxon>Astrophorina</taxon>
        <taxon>Geodiidae</taxon>
        <taxon>Geodia</taxon>
    </lineage>
</organism>
<evidence type="ECO:0000256" key="7">
    <source>
        <dbReference type="ARBA" id="ARBA00022917"/>
    </source>
</evidence>
<dbReference type="FunFam" id="1.10.240.10:FF:000002">
    <property type="entry name" value="Tryptophan--tRNA ligase"/>
    <property type="match status" value="1"/>
</dbReference>
<evidence type="ECO:0000313" key="11">
    <source>
        <dbReference type="EMBL" id="CAI8008871.1"/>
    </source>
</evidence>
<evidence type="ECO:0000256" key="1">
    <source>
        <dbReference type="ARBA" id="ARBA00004173"/>
    </source>
</evidence>
<dbReference type="GO" id="GO:0005524">
    <property type="term" value="F:ATP binding"/>
    <property type="evidence" value="ECO:0007669"/>
    <property type="project" value="UniProtKB-KW"/>
</dbReference>
<proteinExistence type="inferred from homology"/>
<evidence type="ECO:0000256" key="4">
    <source>
        <dbReference type="ARBA" id="ARBA00022598"/>
    </source>
</evidence>
<dbReference type="AlphaFoldDB" id="A0AA35REH0"/>
<comment type="similarity">
    <text evidence="2 10">Belongs to the class-I aminoacyl-tRNA synthetase family.</text>
</comment>
<dbReference type="InterPro" id="IPR014729">
    <property type="entry name" value="Rossmann-like_a/b/a_fold"/>
</dbReference>
<keyword evidence="8 10" id="KW-0030">Aminoacyl-tRNA synthetase</keyword>
<dbReference type="Gene3D" id="1.10.240.10">
    <property type="entry name" value="Tyrosyl-Transfer RNA Synthetase"/>
    <property type="match status" value="1"/>
</dbReference>
<dbReference type="SUPFAM" id="SSF52374">
    <property type="entry name" value="Nucleotidylyl transferase"/>
    <property type="match status" value="1"/>
</dbReference>
<comment type="caution">
    <text evidence="11">The sequence shown here is derived from an EMBL/GenBank/DDBJ whole genome shotgun (WGS) entry which is preliminary data.</text>
</comment>
<dbReference type="PRINTS" id="PR01039">
    <property type="entry name" value="TRNASYNTHTRP"/>
</dbReference>
<evidence type="ECO:0000256" key="9">
    <source>
        <dbReference type="ARBA" id="ARBA00030268"/>
    </source>
</evidence>
<evidence type="ECO:0000256" key="2">
    <source>
        <dbReference type="ARBA" id="ARBA00005594"/>
    </source>
</evidence>
<evidence type="ECO:0000256" key="5">
    <source>
        <dbReference type="ARBA" id="ARBA00022741"/>
    </source>
</evidence>
<dbReference type="EC" id="6.1.1.2" evidence="3"/>
<keyword evidence="6 10" id="KW-0067">ATP-binding</keyword>
<dbReference type="Pfam" id="PF00579">
    <property type="entry name" value="tRNA-synt_1b"/>
    <property type="match status" value="1"/>
</dbReference>
<dbReference type="InterPro" id="IPR002305">
    <property type="entry name" value="aa-tRNA-synth_Ic"/>
</dbReference>
<evidence type="ECO:0000256" key="10">
    <source>
        <dbReference type="RuleBase" id="RU363036"/>
    </source>
</evidence>
<dbReference type="Gene3D" id="3.40.50.620">
    <property type="entry name" value="HUPs"/>
    <property type="match status" value="1"/>
</dbReference>
<evidence type="ECO:0000256" key="6">
    <source>
        <dbReference type="ARBA" id="ARBA00022840"/>
    </source>
</evidence>
<dbReference type="EMBL" id="CASHTH010000906">
    <property type="protein sequence ID" value="CAI8008871.1"/>
    <property type="molecule type" value="Genomic_DNA"/>
</dbReference>
<reference evidence="11" key="1">
    <citation type="submission" date="2023-03" db="EMBL/GenBank/DDBJ databases">
        <authorList>
            <person name="Steffen K."/>
            <person name="Cardenas P."/>
        </authorList>
    </citation>
    <scope>NUCLEOTIDE SEQUENCE</scope>
</reference>
<keyword evidence="12" id="KW-1185">Reference proteome</keyword>
<dbReference type="NCBIfam" id="TIGR00233">
    <property type="entry name" value="trpS"/>
    <property type="match status" value="1"/>
</dbReference>
<protein>
    <recommendedName>
        <fullName evidence="3">tryptophan--tRNA ligase</fullName>
        <ecNumber evidence="3">6.1.1.2</ecNumber>
    </recommendedName>
    <alternativeName>
        <fullName evidence="9">Tryptophanyl-tRNA synthetase</fullName>
    </alternativeName>
</protein>
<keyword evidence="7 10" id="KW-0648">Protein biosynthesis</keyword>
<dbReference type="GO" id="GO:0004830">
    <property type="term" value="F:tryptophan-tRNA ligase activity"/>
    <property type="evidence" value="ECO:0007669"/>
    <property type="project" value="UniProtKB-EC"/>
</dbReference>